<feature type="compositionally biased region" description="Polar residues" evidence="2">
    <location>
        <begin position="1"/>
        <end position="15"/>
    </location>
</feature>
<keyword evidence="6" id="KW-1185">Reference proteome</keyword>
<dbReference type="PANTHER" id="PTHR34502">
    <property type="entry name" value="DUF6594 DOMAIN-CONTAINING PROTEIN-RELATED"/>
    <property type="match status" value="1"/>
</dbReference>
<keyword evidence="3" id="KW-1133">Transmembrane helix</keyword>
<proteinExistence type="predicted"/>
<feature type="transmembrane region" description="Helical" evidence="3">
    <location>
        <begin position="265"/>
        <end position="284"/>
    </location>
</feature>
<dbReference type="Pfam" id="PF20237">
    <property type="entry name" value="DUF6594"/>
    <property type="match status" value="1"/>
</dbReference>
<dbReference type="EMBL" id="KV441491">
    <property type="protein sequence ID" value="OAG16033.1"/>
    <property type="molecule type" value="Genomic_DNA"/>
</dbReference>
<sequence>MATAANYATLQQTPASAPRAVANPGNHPTLHNEGYPRLAFFLSQHTRYLHLRRFSALAIRLLLYRQHRLMGLEKDLLHLEDRDAQFDPDFLKNFARIDAEYNTPVIVREKTQGRLYEKLQNELKEYEEALLRFNRLAGKGYDAAELRDFQVFLDRNDLLGLDAAIWGSQNDPEGHASDIYQVVDRSSPSTISRFFRDKFVSWAPYFPDWLWVLLTWSKRPLDIFGCRNFSEHRIEVITLTIGNLTASLLIYAAVTSLYFTAGRASSIAGVVITSVTITACSLLFRNQQFISMLATVCAVLVTLLLNDKPEQCQSTQTATP</sequence>
<dbReference type="AlphaFoldDB" id="A0A177D8G1"/>
<keyword evidence="3" id="KW-0812">Transmembrane</keyword>
<evidence type="ECO:0000256" key="2">
    <source>
        <dbReference type="SAM" id="MobiDB-lite"/>
    </source>
</evidence>
<evidence type="ECO:0000313" key="6">
    <source>
        <dbReference type="Proteomes" id="UP000077248"/>
    </source>
</evidence>
<dbReference type="GeneID" id="29109379"/>
<accession>A0A177D8G1</accession>
<feature type="transmembrane region" description="Helical" evidence="3">
    <location>
        <begin position="289"/>
        <end position="306"/>
    </location>
</feature>
<dbReference type="RefSeq" id="XP_018381454.1">
    <property type="nucleotide sequence ID" value="XM_018523785.1"/>
</dbReference>
<keyword evidence="1" id="KW-0175">Coiled coil</keyword>
<feature type="domain" description="DUF6594" evidence="4">
    <location>
        <begin position="35"/>
        <end position="301"/>
    </location>
</feature>
<organism evidence="5 6">
    <name type="scientific">Alternaria alternata</name>
    <name type="common">Alternaria rot fungus</name>
    <name type="synonym">Torula alternata</name>
    <dbReference type="NCBI Taxonomy" id="5599"/>
    <lineage>
        <taxon>Eukaryota</taxon>
        <taxon>Fungi</taxon>
        <taxon>Dikarya</taxon>
        <taxon>Ascomycota</taxon>
        <taxon>Pezizomycotina</taxon>
        <taxon>Dothideomycetes</taxon>
        <taxon>Pleosporomycetidae</taxon>
        <taxon>Pleosporales</taxon>
        <taxon>Pleosporineae</taxon>
        <taxon>Pleosporaceae</taxon>
        <taxon>Alternaria</taxon>
        <taxon>Alternaria sect. Alternaria</taxon>
        <taxon>Alternaria alternata complex</taxon>
    </lineage>
</organism>
<feature type="coiled-coil region" evidence="1">
    <location>
        <begin position="109"/>
        <end position="136"/>
    </location>
</feature>
<evidence type="ECO:0000256" key="1">
    <source>
        <dbReference type="SAM" id="Coils"/>
    </source>
</evidence>
<dbReference type="VEuPathDB" id="FungiDB:CC77DRAFT_1012710"/>
<reference evidence="5 6" key="1">
    <citation type="submission" date="2016-05" db="EMBL/GenBank/DDBJ databases">
        <title>Comparative analysis of secretome profiles of manganese(II)-oxidizing ascomycete fungi.</title>
        <authorList>
            <consortium name="DOE Joint Genome Institute"/>
            <person name="Zeiner C.A."/>
            <person name="Purvine S.O."/>
            <person name="Zink E.M."/>
            <person name="Wu S."/>
            <person name="Pasa-Tolic L."/>
            <person name="Chaput D.L."/>
            <person name="Haridas S."/>
            <person name="Grigoriev I.V."/>
            <person name="Santelli C.M."/>
            <person name="Hansel C.M."/>
        </authorList>
    </citation>
    <scope>NUCLEOTIDE SEQUENCE [LARGE SCALE GENOMIC DNA]</scope>
    <source>
        <strain evidence="5 6">SRC1lrK2f</strain>
    </source>
</reference>
<name>A0A177D8G1_ALTAL</name>
<dbReference type="PANTHER" id="PTHR34502:SF5">
    <property type="entry name" value="DUF6594 DOMAIN-CONTAINING PROTEIN"/>
    <property type="match status" value="1"/>
</dbReference>
<dbReference type="KEGG" id="aalt:CC77DRAFT_1012710"/>
<evidence type="ECO:0000313" key="5">
    <source>
        <dbReference type="EMBL" id="OAG16033.1"/>
    </source>
</evidence>
<gene>
    <name evidence="5" type="ORF">CC77DRAFT_1012710</name>
</gene>
<feature type="region of interest" description="Disordered" evidence="2">
    <location>
        <begin position="1"/>
        <end position="20"/>
    </location>
</feature>
<dbReference type="Proteomes" id="UP000077248">
    <property type="component" value="Unassembled WGS sequence"/>
</dbReference>
<keyword evidence="3" id="KW-0472">Membrane</keyword>
<evidence type="ECO:0000256" key="3">
    <source>
        <dbReference type="SAM" id="Phobius"/>
    </source>
</evidence>
<feature type="transmembrane region" description="Helical" evidence="3">
    <location>
        <begin position="236"/>
        <end position="259"/>
    </location>
</feature>
<evidence type="ECO:0000259" key="4">
    <source>
        <dbReference type="Pfam" id="PF20237"/>
    </source>
</evidence>
<dbReference type="InterPro" id="IPR046529">
    <property type="entry name" value="DUF6594"/>
</dbReference>
<protein>
    <recommendedName>
        <fullName evidence="4">DUF6594 domain-containing protein</fullName>
    </recommendedName>
</protein>